<dbReference type="Gene3D" id="1.20.1260.10">
    <property type="match status" value="1"/>
</dbReference>
<name>A0A0M2PWA7_PROHO</name>
<evidence type="ECO:0000313" key="2">
    <source>
        <dbReference type="EMBL" id="KKI99367.1"/>
    </source>
</evidence>
<dbReference type="EMBL" id="AJTX02000006">
    <property type="protein sequence ID" value="KKI99367.1"/>
    <property type="molecule type" value="Genomic_DNA"/>
</dbReference>
<proteinExistence type="predicted"/>
<accession>A0A0M2PWA7</accession>
<dbReference type="Pfam" id="PF03713">
    <property type="entry name" value="DUF305"/>
    <property type="match status" value="1"/>
</dbReference>
<dbReference type="PANTHER" id="PTHR36933">
    <property type="entry name" value="SLL0788 PROTEIN"/>
    <property type="match status" value="1"/>
</dbReference>
<evidence type="ECO:0000259" key="1">
    <source>
        <dbReference type="Pfam" id="PF03713"/>
    </source>
</evidence>
<organism evidence="2 3">
    <name type="scientific">Prochlorothrix hollandica PCC 9006 = CALU 1027</name>
    <dbReference type="NCBI Taxonomy" id="317619"/>
    <lineage>
        <taxon>Bacteria</taxon>
        <taxon>Bacillati</taxon>
        <taxon>Cyanobacteriota</taxon>
        <taxon>Cyanophyceae</taxon>
        <taxon>Prochlorotrichales</taxon>
        <taxon>Prochlorotrichaceae</taxon>
        <taxon>Prochlorothrix</taxon>
    </lineage>
</organism>
<dbReference type="InterPro" id="IPR012347">
    <property type="entry name" value="Ferritin-like"/>
</dbReference>
<dbReference type="eggNOG" id="COG3544">
    <property type="taxonomic scope" value="Bacteria"/>
</dbReference>
<dbReference type="OrthoDB" id="517560at2"/>
<keyword evidence="3" id="KW-1185">Reference proteome</keyword>
<sequence>MMGVHGHGTMTMDLGPHDATFDLRFIDAMVPHHQGAVVMAQQVLDKSQRSQVRDLAQAIIDAQEQEISQMQQWRQTWYPDASPEAMMYDTVSGRDAPMGDDIHQSMMMREDLGPAGDQFDLRFLQAMIPHHEGALAMAQQVLAKSDRPEMLQLANGILASQQQEIDQMIQWQRDWYPEGR</sequence>
<dbReference type="Proteomes" id="UP000034681">
    <property type="component" value="Unassembled WGS sequence"/>
</dbReference>
<dbReference type="AlphaFoldDB" id="A0A0M2PWA7"/>
<evidence type="ECO:0000313" key="3">
    <source>
        <dbReference type="Proteomes" id="UP000034681"/>
    </source>
</evidence>
<reference evidence="2" key="1">
    <citation type="submission" date="2012-04" db="EMBL/GenBank/DDBJ databases">
        <authorList>
            <person name="Borisov I.G."/>
            <person name="Ivanikova N.V."/>
            <person name="Pinevich A.V."/>
        </authorList>
    </citation>
    <scope>NUCLEOTIDE SEQUENCE</scope>
    <source>
        <strain evidence="2">CALU 1027</strain>
    </source>
</reference>
<comment type="caution">
    <text evidence="2">The sequence shown here is derived from an EMBL/GenBank/DDBJ whole genome shotgun (WGS) entry which is preliminary data.</text>
</comment>
<dbReference type="InterPro" id="IPR005183">
    <property type="entry name" value="DUF305_CopM-like"/>
</dbReference>
<feature type="domain" description="DUF305" evidence="1">
    <location>
        <begin position="22"/>
        <end position="171"/>
    </location>
</feature>
<protein>
    <recommendedName>
        <fullName evidence="1">DUF305 domain-containing protein</fullName>
    </recommendedName>
</protein>
<gene>
    <name evidence="2" type="ORF">PROH_14835</name>
</gene>
<dbReference type="PANTHER" id="PTHR36933:SF1">
    <property type="entry name" value="SLL0788 PROTEIN"/>
    <property type="match status" value="1"/>
</dbReference>
<dbReference type="STRING" id="317619.GCA_000332315_02103"/>